<organism evidence="2 3">
    <name type="scientific">Pleurostoma richardsiae</name>
    <dbReference type="NCBI Taxonomy" id="41990"/>
    <lineage>
        <taxon>Eukaryota</taxon>
        <taxon>Fungi</taxon>
        <taxon>Dikarya</taxon>
        <taxon>Ascomycota</taxon>
        <taxon>Pezizomycotina</taxon>
        <taxon>Sordariomycetes</taxon>
        <taxon>Sordariomycetidae</taxon>
        <taxon>Calosphaeriales</taxon>
        <taxon>Pleurostomataceae</taxon>
        <taxon>Pleurostoma</taxon>
    </lineage>
</organism>
<feature type="compositionally biased region" description="Acidic residues" evidence="1">
    <location>
        <begin position="116"/>
        <end position="129"/>
    </location>
</feature>
<reference evidence="2" key="1">
    <citation type="submission" date="2022-07" db="EMBL/GenBank/DDBJ databases">
        <title>Fungi with potential for degradation of polypropylene.</title>
        <authorList>
            <person name="Gostincar C."/>
        </authorList>
    </citation>
    <scope>NUCLEOTIDE SEQUENCE</scope>
    <source>
        <strain evidence="2">EXF-13308</strain>
    </source>
</reference>
<feature type="compositionally biased region" description="Acidic residues" evidence="1">
    <location>
        <begin position="195"/>
        <end position="211"/>
    </location>
</feature>
<evidence type="ECO:0000256" key="1">
    <source>
        <dbReference type="SAM" id="MobiDB-lite"/>
    </source>
</evidence>
<feature type="region of interest" description="Disordered" evidence="1">
    <location>
        <begin position="94"/>
        <end position="211"/>
    </location>
</feature>
<comment type="caution">
    <text evidence="2">The sequence shown here is derived from an EMBL/GenBank/DDBJ whole genome shotgun (WGS) entry which is preliminary data.</text>
</comment>
<evidence type="ECO:0000313" key="3">
    <source>
        <dbReference type="Proteomes" id="UP001174694"/>
    </source>
</evidence>
<feature type="compositionally biased region" description="Basic and acidic residues" evidence="1">
    <location>
        <begin position="181"/>
        <end position="194"/>
    </location>
</feature>
<keyword evidence="3" id="KW-1185">Reference proteome</keyword>
<feature type="region of interest" description="Disordered" evidence="1">
    <location>
        <begin position="1"/>
        <end position="22"/>
    </location>
</feature>
<feature type="compositionally biased region" description="Acidic residues" evidence="1">
    <location>
        <begin position="139"/>
        <end position="166"/>
    </location>
</feature>
<feature type="region of interest" description="Disordered" evidence="1">
    <location>
        <begin position="226"/>
        <end position="245"/>
    </location>
</feature>
<gene>
    <name evidence="2" type="ORF">NKR23_g4433</name>
</gene>
<dbReference type="Proteomes" id="UP001174694">
    <property type="component" value="Unassembled WGS sequence"/>
</dbReference>
<feature type="compositionally biased region" description="Basic and acidic residues" evidence="1">
    <location>
        <begin position="235"/>
        <end position="245"/>
    </location>
</feature>
<dbReference type="EMBL" id="JANBVO010000010">
    <property type="protein sequence ID" value="KAJ9149405.1"/>
    <property type="molecule type" value="Genomic_DNA"/>
</dbReference>
<name>A0AA38S4Y6_9PEZI</name>
<sequence>MSPQYAPENASGNDEMVAGPPRGVYTGERRPCLLRLTGLRVSEAHIRRCVDCAAVHAAGLAAEQAQRLTAAFHLHRLAEALRAIDEEEGRSRVVDLGDGRGWDYPFRPPSAPGSEGSDEHEEEEEDYSPDSDGWVQAGQEEDSSDEWADDEYEEEDSEEDDSDDNDDWVRPDRPYSLSPASEERVQMGVDHDGEPDWEFPEADSSEDEYGGTWFDEEEDIWDIEPDEWNFDEDGGERQGHDASFD</sequence>
<proteinExistence type="predicted"/>
<evidence type="ECO:0000313" key="2">
    <source>
        <dbReference type="EMBL" id="KAJ9149405.1"/>
    </source>
</evidence>
<accession>A0AA38S4Y6</accession>
<protein>
    <submittedName>
        <fullName evidence="2">Uncharacterized protein</fullName>
    </submittedName>
</protein>
<dbReference type="AlphaFoldDB" id="A0AA38S4Y6"/>